<dbReference type="AlphaFoldDB" id="A0A2X0MJC3"/>
<keyword evidence="2" id="KW-1185">Reference proteome</keyword>
<gene>
    <name evidence="1" type="primary">BQ5605_C037g11650</name>
    <name evidence="1" type="ORF">BQ5605_C037G11650</name>
</gene>
<dbReference type="Proteomes" id="UP000249464">
    <property type="component" value="Unassembled WGS sequence"/>
</dbReference>
<reference evidence="1 2" key="1">
    <citation type="submission" date="2016-11" db="EMBL/GenBank/DDBJ databases">
        <authorList>
            <person name="Jaros S."/>
            <person name="Januszkiewicz K."/>
            <person name="Wedrychowicz H."/>
        </authorList>
    </citation>
    <scope>NUCLEOTIDE SEQUENCE [LARGE SCALE GENOMIC DNA]</scope>
</reference>
<evidence type="ECO:0000313" key="1">
    <source>
        <dbReference type="EMBL" id="SGY94439.1"/>
    </source>
</evidence>
<accession>A0A2X0MJC3</accession>
<sequence>MAAGPLDVVRWGTASVARTEFATVPGRGSSTTVRGEEVERELLPVGEAAPARELIEDEIGDGMPGRALTIQDAIDVRPEGSSEGDEAVDECEFPTVAAATAAGPGGDDLFRLLPINRYKSCHCQPFLAEVASVASLLSSLPGRVAILASSVTADAEAAALMRPELPLISQWSQFSITPRNSPHCALSIVTSPSLPTQFGRV</sequence>
<dbReference type="EMBL" id="FQNC01000062">
    <property type="protein sequence ID" value="SGY94439.1"/>
    <property type="molecule type" value="Genomic_DNA"/>
</dbReference>
<name>A0A2X0MJC3_9BASI</name>
<proteinExistence type="predicted"/>
<protein>
    <submittedName>
        <fullName evidence="1">BQ5605_C037g11650 protein</fullName>
    </submittedName>
</protein>
<evidence type="ECO:0000313" key="2">
    <source>
        <dbReference type="Proteomes" id="UP000249464"/>
    </source>
</evidence>
<organism evidence="1 2">
    <name type="scientific">Microbotryum silenes-dioicae</name>
    <dbReference type="NCBI Taxonomy" id="796604"/>
    <lineage>
        <taxon>Eukaryota</taxon>
        <taxon>Fungi</taxon>
        <taxon>Dikarya</taxon>
        <taxon>Basidiomycota</taxon>
        <taxon>Pucciniomycotina</taxon>
        <taxon>Microbotryomycetes</taxon>
        <taxon>Microbotryales</taxon>
        <taxon>Microbotryaceae</taxon>
        <taxon>Microbotryum</taxon>
    </lineage>
</organism>